<gene>
    <name evidence="1" type="ORF">DPMN_021201</name>
</gene>
<dbReference type="AlphaFoldDB" id="A0A9D4SBL6"/>
<accession>A0A9D4SBL6</accession>
<dbReference type="EMBL" id="JAIWYP010000001">
    <property type="protein sequence ID" value="KAH3897017.1"/>
    <property type="molecule type" value="Genomic_DNA"/>
</dbReference>
<proteinExistence type="predicted"/>
<evidence type="ECO:0000313" key="2">
    <source>
        <dbReference type="Proteomes" id="UP000828390"/>
    </source>
</evidence>
<dbReference type="Proteomes" id="UP000828390">
    <property type="component" value="Unassembled WGS sequence"/>
</dbReference>
<reference evidence="1" key="1">
    <citation type="journal article" date="2019" name="bioRxiv">
        <title>The Genome of the Zebra Mussel, Dreissena polymorpha: A Resource for Invasive Species Research.</title>
        <authorList>
            <person name="McCartney M.A."/>
            <person name="Auch B."/>
            <person name="Kono T."/>
            <person name="Mallez S."/>
            <person name="Zhang Y."/>
            <person name="Obille A."/>
            <person name="Becker A."/>
            <person name="Abrahante J.E."/>
            <person name="Garbe J."/>
            <person name="Badalamenti J.P."/>
            <person name="Herman A."/>
            <person name="Mangelson H."/>
            <person name="Liachko I."/>
            <person name="Sullivan S."/>
            <person name="Sone E.D."/>
            <person name="Koren S."/>
            <person name="Silverstein K.A.T."/>
            <person name="Beckman K.B."/>
            <person name="Gohl D.M."/>
        </authorList>
    </citation>
    <scope>NUCLEOTIDE SEQUENCE</scope>
    <source>
        <strain evidence="1">Duluth1</strain>
        <tissue evidence="1">Whole animal</tissue>
    </source>
</reference>
<keyword evidence="2" id="KW-1185">Reference proteome</keyword>
<reference evidence="1" key="2">
    <citation type="submission" date="2020-11" db="EMBL/GenBank/DDBJ databases">
        <authorList>
            <person name="McCartney M.A."/>
            <person name="Auch B."/>
            <person name="Kono T."/>
            <person name="Mallez S."/>
            <person name="Becker A."/>
            <person name="Gohl D.M."/>
            <person name="Silverstein K.A.T."/>
            <person name="Koren S."/>
            <person name="Bechman K.B."/>
            <person name="Herman A."/>
            <person name="Abrahante J.E."/>
            <person name="Garbe J."/>
        </authorList>
    </citation>
    <scope>NUCLEOTIDE SEQUENCE</scope>
    <source>
        <strain evidence="1">Duluth1</strain>
        <tissue evidence="1">Whole animal</tissue>
    </source>
</reference>
<sequence length="63" mass="7086">MPPGSEIQCQLEAIVPKTILSTRTATTICTWNVLTMYKTWKPAQVAAEMRKYDLTIIGISESR</sequence>
<name>A0A9D4SBL6_DREPO</name>
<evidence type="ECO:0000313" key="1">
    <source>
        <dbReference type="EMBL" id="KAH3897017.1"/>
    </source>
</evidence>
<protein>
    <submittedName>
        <fullName evidence="1">Uncharacterized protein</fullName>
    </submittedName>
</protein>
<comment type="caution">
    <text evidence="1">The sequence shown here is derived from an EMBL/GenBank/DDBJ whole genome shotgun (WGS) entry which is preliminary data.</text>
</comment>
<organism evidence="1 2">
    <name type="scientific">Dreissena polymorpha</name>
    <name type="common">Zebra mussel</name>
    <name type="synonym">Mytilus polymorpha</name>
    <dbReference type="NCBI Taxonomy" id="45954"/>
    <lineage>
        <taxon>Eukaryota</taxon>
        <taxon>Metazoa</taxon>
        <taxon>Spiralia</taxon>
        <taxon>Lophotrochozoa</taxon>
        <taxon>Mollusca</taxon>
        <taxon>Bivalvia</taxon>
        <taxon>Autobranchia</taxon>
        <taxon>Heteroconchia</taxon>
        <taxon>Euheterodonta</taxon>
        <taxon>Imparidentia</taxon>
        <taxon>Neoheterodontei</taxon>
        <taxon>Myida</taxon>
        <taxon>Dreissenoidea</taxon>
        <taxon>Dreissenidae</taxon>
        <taxon>Dreissena</taxon>
    </lineage>
</organism>